<comment type="caution">
    <text evidence="3">The sequence shown here is derived from an EMBL/GenBank/DDBJ whole genome shotgun (WGS) entry which is preliminary data.</text>
</comment>
<keyword evidence="4" id="KW-1185">Reference proteome</keyword>
<dbReference type="InterPro" id="IPR058548">
    <property type="entry name" value="MlaB-like_STAS"/>
</dbReference>
<dbReference type="InterPro" id="IPR036513">
    <property type="entry name" value="STAS_dom_sf"/>
</dbReference>
<dbReference type="InterPro" id="IPR002645">
    <property type="entry name" value="STAS_dom"/>
</dbReference>
<dbReference type="CDD" id="cd07043">
    <property type="entry name" value="STAS_anti-anti-sigma_factors"/>
    <property type="match status" value="1"/>
</dbReference>
<dbReference type="Pfam" id="PF13466">
    <property type="entry name" value="STAS_2"/>
    <property type="match status" value="1"/>
</dbReference>
<feature type="domain" description="STAS" evidence="2">
    <location>
        <begin position="7"/>
        <end position="99"/>
    </location>
</feature>
<evidence type="ECO:0000259" key="2">
    <source>
        <dbReference type="PROSITE" id="PS50801"/>
    </source>
</evidence>
<reference evidence="3 4" key="1">
    <citation type="submission" date="2020-03" db="EMBL/GenBank/DDBJ databases">
        <title>Draft genome of Streptomyces sp. ventii, isolated from the Axial Seamount in the Pacific Ocean, and resequencing of the two type strains Streptomyces lonarensis strain NCL 716 and Streptomyces bohaiensis strain 11A07.</title>
        <authorList>
            <person name="Loughran R.M."/>
            <person name="Pfannmuller K.M."/>
            <person name="Wasson B.J."/>
            <person name="Deadmond M.C."/>
            <person name="Paddock B.E."/>
            <person name="Koyack M.J."/>
            <person name="Gallegos D.A."/>
            <person name="Mitchell E.A."/>
            <person name="Ushijima B."/>
            <person name="Saw J.H."/>
            <person name="Mcphail K.L."/>
            <person name="Videau P."/>
        </authorList>
    </citation>
    <scope>NUCLEOTIDE SEQUENCE [LARGE SCALE GENOMIC DNA]</scope>
    <source>
        <strain evidence="3 4">11A07</strain>
    </source>
</reference>
<dbReference type="PROSITE" id="PS50801">
    <property type="entry name" value="STAS"/>
    <property type="match status" value="1"/>
</dbReference>
<dbReference type="PANTHER" id="PTHR33495:SF2">
    <property type="entry name" value="ANTI-SIGMA FACTOR ANTAGONIST TM_1081-RELATED"/>
    <property type="match status" value="1"/>
</dbReference>
<evidence type="ECO:0000256" key="1">
    <source>
        <dbReference type="SAM" id="MobiDB-lite"/>
    </source>
</evidence>
<dbReference type="PANTHER" id="PTHR33495">
    <property type="entry name" value="ANTI-SIGMA FACTOR ANTAGONIST TM_1081-RELATED-RELATED"/>
    <property type="match status" value="1"/>
</dbReference>
<dbReference type="Proteomes" id="UP000727056">
    <property type="component" value="Unassembled WGS sequence"/>
</dbReference>
<evidence type="ECO:0000313" key="4">
    <source>
        <dbReference type="Proteomes" id="UP000727056"/>
    </source>
</evidence>
<protein>
    <submittedName>
        <fullName evidence="3">STAS domain-containing protein</fullName>
    </submittedName>
</protein>
<sequence length="145" mass="15288">MTPDHGSAVVVQASPALFLITASGDLDLDDIHPLEEALTAATQSRSRCTVLDLSGVTFADSVALNTLLAAHSAHRAAGRPWAIAGPYSPRVERLFALTGARRVLPPASDLSAARRLAGCHGDEHTDARRARRAHPFRRPGPSPSG</sequence>
<evidence type="ECO:0000313" key="3">
    <source>
        <dbReference type="EMBL" id="NJQ15523.1"/>
    </source>
</evidence>
<proteinExistence type="predicted"/>
<dbReference type="SUPFAM" id="SSF52091">
    <property type="entry name" value="SpoIIaa-like"/>
    <property type="match status" value="1"/>
</dbReference>
<feature type="region of interest" description="Disordered" evidence="1">
    <location>
        <begin position="118"/>
        <end position="145"/>
    </location>
</feature>
<dbReference type="EMBL" id="JAAVJC010000076">
    <property type="protein sequence ID" value="NJQ15523.1"/>
    <property type="molecule type" value="Genomic_DNA"/>
</dbReference>
<dbReference type="RefSeq" id="WP_168088294.1">
    <property type="nucleotide sequence ID" value="NZ_BHZH01000120.1"/>
</dbReference>
<dbReference type="Gene3D" id="3.30.750.24">
    <property type="entry name" value="STAS domain"/>
    <property type="match status" value="1"/>
</dbReference>
<organism evidence="3 4">
    <name type="scientific">Streptomyces bohaiensis</name>
    <dbReference type="NCBI Taxonomy" id="1431344"/>
    <lineage>
        <taxon>Bacteria</taxon>
        <taxon>Bacillati</taxon>
        <taxon>Actinomycetota</taxon>
        <taxon>Actinomycetes</taxon>
        <taxon>Kitasatosporales</taxon>
        <taxon>Streptomycetaceae</taxon>
        <taxon>Streptomyces</taxon>
    </lineage>
</organism>
<gene>
    <name evidence="3" type="ORF">HCN52_11310</name>
</gene>
<accession>A0ABX1CC82</accession>
<name>A0ABX1CC82_9ACTN</name>